<keyword evidence="3" id="KW-0902">Two-component regulatory system</keyword>
<evidence type="ECO:0000256" key="5">
    <source>
        <dbReference type="SAM" id="Phobius"/>
    </source>
</evidence>
<keyword evidence="5" id="KW-0812">Transmembrane</keyword>
<dbReference type="InterPro" id="IPR017205">
    <property type="entry name" value="Sig_transdc_His_kinase_ChrS"/>
</dbReference>
<feature type="transmembrane region" description="Helical" evidence="5">
    <location>
        <begin position="160"/>
        <end position="179"/>
    </location>
</feature>
<keyword evidence="5" id="KW-0472">Membrane</keyword>
<protein>
    <submittedName>
        <fullName evidence="7">Sensor histidine kinase</fullName>
    </submittedName>
</protein>
<dbReference type="Pfam" id="PF07730">
    <property type="entry name" value="HisKA_3"/>
    <property type="match status" value="1"/>
</dbReference>
<sequence>MGPAPGGAGPGRLVCGGLGAGTADVPVEDAEGRVSAVAARAPEQDAAAEPVVAERHAWELSGAWYAYVTVALAISAATAVVSEPGPPTWTAAALLAATAVLYLAVGRRLYDADEHATAPALAFTAAVAAMVTVAVTLAPAATFCLFAVAPVCFMSGGSVFGTAAVGVIMFVPTGVRLLLDGTEPVPALVGVGVNLVILGFALWFGRWFERVIEESYERSLLIRQLRESRAEAARLSEETGALAERERLAREVHDTLAQGFTSIVTLAQAVESELDTDPALARRHLALMRETAAENLAEARAMVAARRPVPLGEDTLEAALERIGARLGTELGVPVSVVVEGTPRELPGDLQVCLLRTAQEALANVRKHAAADRVALTLAHTDVGTRLTVTDDGRGFDPASPSAGNGLPGMLHRARAVGGTLDVDSAPGRGTTVRLTLPEPEEETP</sequence>
<feature type="transmembrane region" description="Helical" evidence="5">
    <location>
        <begin position="185"/>
        <end position="205"/>
    </location>
</feature>
<dbReference type="Gene3D" id="1.20.5.1930">
    <property type="match status" value="1"/>
</dbReference>
<dbReference type="Proteomes" id="UP000676079">
    <property type="component" value="Chromosome"/>
</dbReference>
<keyword evidence="8" id="KW-1185">Reference proteome</keyword>
<feature type="region of interest" description="Disordered" evidence="4">
    <location>
        <begin position="425"/>
        <end position="445"/>
    </location>
</feature>
<feature type="domain" description="Histidine kinase" evidence="6">
    <location>
        <begin position="354"/>
        <end position="441"/>
    </location>
</feature>
<proteinExistence type="predicted"/>
<dbReference type="Gene3D" id="3.30.565.10">
    <property type="entry name" value="Histidine kinase-like ATPase, C-terminal domain"/>
    <property type="match status" value="1"/>
</dbReference>
<dbReference type="CDD" id="cd16917">
    <property type="entry name" value="HATPase_UhpB-NarQ-NarX-like"/>
    <property type="match status" value="1"/>
</dbReference>
<dbReference type="InterPro" id="IPR050482">
    <property type="entry name" value="Sensor_HK_TwoCompSys"/>
</dbReference>
<dbReference type="Pfam" id="PF02518">
    <property type="entry name" value="HATPase_c"/>
    <property type="match status" value="1"/>
</dbReference>
<evidence type="ECO:0000313" key="7">
    <source>
        <dbReference type="EMBL" id="QUX21752.1"/>
    </source>
</evidence>
<dbReference type="InterPro" id="IPR005467">
    <property type="entry name" value="His_kinase_dom"/>
</dbReference>
<dbReference type="SUPFAM" id="SSF55874">
    <property type="entry name" value="ATPase domain of HSP90 chaperone/DNA topoisomerase II/histidine kinase"/>
    <property type="match status" value="1"/>
</dbReference>
<evidence type="ECO:0000256" key="1">
    <source>
        <dbReference type="ARBA" id="ARBA00022679"/>
    </source>
</evidence>
<dbReference type="PIRSF" id="PIRSF037434">
    <property type="entry name" value="STHK_ChrS"/>
    <property type="match status" value="1"/>
</dbReference>
<keyword evidence="1" id="KW-0808">Transferase</keyword>
<dbReference type="PANTHER" id="PTHR24421">
    <property type="entry name" value="NITRATE/NITRITE SENSOR PROTEIN NARX-RELATED"/>
    <property type="match status" value="1"/>
</dbReference>
<evidence type="ECO:0000313" key="8">
    <source>
        <dbReference type="Proteomes" id="UP000676079"/>
    </source>
</evidence>
<gene>
    <name evidence="7" type="ORF">KGD84_25745</name>
</gene>
<dbReference type="InterPro" id="IPR011712">
    <property type="entry name" value="Sig_transdc_His_kin_sub3_dim/P"/>
</dbReference>
<evidence type="ECO:0000256" key="2">
    <source>
        <dbReference type="ARBA" id="ARBA00022777"/>
    </source>
</evidence>
<evidence type="ECO:0000256" key="4">
    <source>
        <dbReference type="SAM" id="MobiDB-lite"/>
    </source>
</evidence>
<name>A0ABX8BHP4_9ACTN</name>
<dbReference type="SMART" id="SM00387">
    <property type="entry name" value="HATPase_c"/>
    <property type="match status" value="1"/>
</dbReference>
<feature type="transmembrane region" description="Helical" evidence="5">
    <location>
        <begin position="88"/>
        <end position="105"/>
    </location>
</feature>
<dbReference type="InterPro" id="IPR003594">
    <property type="entry name" value="HATPase_dom"/>
</dbReference>
<keyword evidence="2 7" id="KW-0418">Kinase</keyword>
<evidence type="ECO:0000256" key="3">
    <source>
        <dbReference type="ARBA" id="ARBA00023012"/>
    </source>
</evidence>
<organism evidence="7 8">
    <name type="scientific">Nocardiopsis changdeensis</name>
    <dbReference type="NCBI Taxonomy" id="2831969"/>
    <lineage>
        <taxon>Bacteria</taxon>
        <taxon>Bacillati</taxon>
        <taxon>Actinomycetota</taxon>
        <taxon>Actinomycetes</taxon>
        <taxon>Streptosporangiales</taxon>
        <taxon>Nocardiopsidaceae</taxon>
        <taxon>Nocardiopsis</taxon>
    </lineage>
</organism>
<reference evidence="7 8" key="1">
    <citation type="submission" date="2021-05" db="EMBL/GenBank/DDBJ databases">
        <title>Direct Submission.</title>
        <authorList>
            <person name="Li K."/>
            <person name="Gao J."/>
        </authorList>
    </citation>
    <scope>NUCLEOTIDE SEQUENCE [LARGE SCALE GENOMIC DNA]</scope>
    <source>
        <strain evidence="7 8">Mg02</strain>
    </source>
</reference>
<accession>A0ABX8BHP4</accession>
<dbReference type="EMBL" id="CP074133">
    <property type="protein sequence ID" value="QUX21752.1"/>
    <property type="molecule type" value="Genomic_DNA"/>
</dbReference>
<feature type="transmembrane region" description="Helical" evidence="5">
    <location>
        <begin position="64"/>
        <end position="81"/>
    </location>
</feature>
<dbReference type="InterPro" id="IPR036890">
    <property type="entry name" value="HATPase_C_sf"/>
</dbReference>
<dbReference type="PROSITE" id="PS50109">
    <property type="entry name" value="HIS_KIN"/>
    <property type="match status" value="1"/>
</dbReference>
<dbReference type="GO" id="GO:0016301">
    <property type="term" value="F:kinase activity"/>
    <property type="evidence" value="ECO:0007669"/>
    <property type="project" value="UniProtKB-KW"/>
</dbReference>
<evidence type="ECO:0000259" key="6">
    <source>
        <dbReference type="PROSITE" id="PS50109"/>
    </source>
</evidence>
<keyword evidence="5" id="KW-1133">Transmembrane helix</keyword>
<feature type="transmembrane region" description="Helical" evidence="5">
    <location>
        <begin position="125"/>
        <end position="148"/>
    </location>
</feature>